<comment type="caution">
    <text evidence="2">The sequence shown here is derived from an EMBL/GenBank/DDBJ whole genome shotgun (WGS) entry which is preliminary data.</text>
</comment>
<sequence length="222" mass="25686">MNKWMSCSEWQINWTLPSFSSPERSPKPEQAIDSPDVYCTPPVGSSPRAPALLYSVADWSPLAWDKNKDLNPQCQDLDTRREKRVRRKRSNGIASARAREGRAGDKCGKGRRLPIASSVLERRQVIWVSIELTAGLSKLNCEPERGRARGGMSKRLVEIDERRMYYIVDEGTEDKSRERRWRRYTWAAKVTGLRHFSRPRAASWDHLTHFSRIPVPVLQYFT</sequence>
<name>A0AAV7IFU9_COTGL</name>
<keyword evidence="3" id="KW-1185">Reference proteome</keyword>
<accession>A0AAV7IFU9</accession>
<dbReference type="Proteomes" id="UP000826195">
    <property type="component" value="Unassembled WGS sequence"/>
</dbReference>
<proteinExistence type="predicted"/>
<dbReference type="EMBL" id="JAHXZJ010001864">
    <property type="protein sequence ID" value="KAH0550558.1"/>
    <property type="molecule type" value="Genomic_DNA"/>
</dbReference>
<evidence type="ECO:0000256" key="1">
    <source>
        <dbReference type="SAM" id="MobiDB-lite"/>
    </source>
</evidence>
<dbReference type="AlphaFoldDB" id="A0AAV7IFU9"/>
<feature type="compositionally biased region" description="Basic and acidic residues" evidence="1">
    <location>
        <begin position="97"/>
        <end position="108"/>
    </location>
</feature>
<gene>
    <name evidence="2" type="ORF">KQX54_020145</name>
</gene>
<feature type="region of interest" description="Disordered" evidence="1">
    <location>
        <begin position="80"/>
        <end position="109"/>
    </location>
</feature>
<evidence type="ECO:0000313" key="2">
    <source>
        <dbReference type="EMBL" id="KAH0550558.1"/>
    </source>
</evidence>
<protein>
    <submittedName>
        <fullName evidence="2">Uncharacterized protein</fullName>
    </submittedName>
</protein>
<reference evidence="2 3" key="1">
    <citation type="journal article" date="2021" name="J. Hered.">
        <title>A chromosome-level genome assembly of the parasitoid wasp, Cotesia glomerata (Hymenoptera: Braconidae).</title>
        <authorList>
            <person name="Pinto B.J."/>
            <person name="Weis J.J."/>
            <person name="Gamble T."/>
            <person name="Ode P.J."/>
            <person name="Paul R."/>
            <person name="Zaspel J.M."/>
        </authorList>
    </citation>
    <scope>NUCLEOTIDE SEQUENCE [LARGE SCALE GENOMIC DNA]</scope>
    <source>
        <strain evidence="2">CgM1</strain>
    </source>
</reference>
<feature type="region of interest" description="Disordered" evidence="1">
    <location>
        <begin position="18"/>
        <end position="39"/>
    </location>
</feature>
<evidence type="ECO:0000313" key="3">
    <source>
        <dbReference type="Proteomes" id="UP000826195"/>
    </source>
</evidence>
<organism evidence="2 3">
    <name type="scientific">Cotesia glomerata</name>
    <name type="common">Lepidopteran parasitic wasp</name>
    <name type="synonym">Apanteles glomeratus</name>
    <dbReference type="NCBI Taxonomy" id="32391"/>
    <lineage>
        <taxon>Eukaryota</taxon>
        <taxon>Metazoa</taxon>
        <taxon>Ecdysozoa</taxon>
        <taxon>Arthropoda</taxon>
        <taxon>Hexapoda</taxon>
        <taxon>Insecta</taxon>
        <taxon>Pterygota</taxon>
        <taxon>Neoptera</taxon>
        <taxon>Endopterygota</taxon>
        <taxon>Hymenoptera</taxon>
        <taxon>Apocrita</taxon>
        <taxon>Ichneumonoidea</taxon>
        <taxon>Braconidae</taxon>
        <taxon>Microgastrinae</taxon>
        <taxon>Cotesia</taxon>
    </lineage>
</organism>